<evidence type="ECO:0000313" key="2">
    <source>
        <dbReference type="EMBL" id="KAH0942850.1"/>
    </source>
</evidence>
<dbReference type="Proteomes" id="UP000824890">
    <property type="component" value="Unassembled WGS sequence"/>
</dbReference>
<proteinExistence type="predicted"/>
<comment type="caution">
    <text evidence="2">The sequence shown here is derived from an EMBL/GenBank/DDBJ whole genome shotgun (WGS) entry which is preliminary data.</text>
</comment>
<evidence type="ECO:0000313" key="3">
    <source>
        <dbReference type="Proteomes" id="UP000824890"/>
    </source>
</evidence>
<feature type="non-terminal residue" evidence="2">
    <location>
        <position position="1"/>
    </location>
</feature>
<organism evidence="2 3">
    <name type="scientific">Brassica napus</name>
    <name type="common">Rape</name>
    <dbReference type="NCBI Taxonomy" id="3708"/>
    <lineage>
        <taxon>Eukaryota</taxon>
        <taxon>Viridiplantae</taxon>
        <taxon>Streptophyta</taxon>
        <taxon>Embryophyta</taxon>
        <taxon>Tracheophyta</taxon>
        <taxon>Spermatophyta</taxon>
        <taxon>Magnoliopsida</taxon>
        <taxon>eudicotyledons</taxon>
        <taxon>Gunneridae</taxon>
        <taxon>Pentapetalae</taxon>
        <taxon>rosids</taxon>
        <taxon>malvids</taxon>
        <taxon>Brassicales</taxon>
        <taxon>Brassicaceae</taxon>
        <taxon>Brassiceae</taxon>
        <taxon>Brassica</taxon>
    </lineage>
</organism>
<protein>
    <submittedName>
        <fullName evidence="2">Uncharacterized protein</fullName>
    </submittedName>
</protein>
<gene>
    <name evidence="2" type="ORF">HID58_002487</name>
</gene>
<keyword evidence="3" id="KW-1185">Reference proteome</keyword>
<feature type="compositionally biased region" description="Polar residues" evidence="1">
    <location>
        <begin position="32"/>
        <end position="44"/>
    </location>
</feature>
<accession>A0ABQ8EQF2</accession>
<reference evidence="2 3" key="1">
    <citation type="submission" date="2021-05" db="EMBL/GenBank/DDBJ databases">
        <title>Genome Assembly of Synthetic Allotetraploid Brassica napus Reveals Homoeologous Exchanges between Subgenomes.</title>
        <authorList>
            <person name="Davis J.T."/>
        </authorList>
    </citation>
    <scope>NUCLEOTIDE SEQUENCE [LARGE SCALE GENOMIC DNA]</scope>
    <source>
        <strain evidence="3">cv. Da-Ae</strain>
        <tissue evidence="2">Seedling</tissue>
    </source>
</reference>
<feature type="region of interest" description="Disordered" evidence="1">
    <location>
        <begin position="24"/>
        <end position="44"/>
    </location>
</feature>
<name>A0ABQ8EQF2_BRANA</name>
<sequence length="244" mass="27290">PVIENPKFDYAKIEFVSPLAPSSRMSTEEARGSSSPLDPTMSNKHGCSGRNLKSDLHKLLCLPVAVIFTYKKGRLHLTKIILPAPNISKTSSSSISSLKLSCSLIWRPVFPLWWCYFSRNVKGGDELMGVDKLLLDSEQPSYRHRLTAYRHHFKADTVLPIPKERFKFHNHSEVLWLANRNTHLPDLICELTAVKSIVSDPTQGKHRVMTGGSSCSHDVSLTLSLFHSQLSSCIVSQPPGRLLC</sequence>
<dbReference type="EMBL" id="JAGKQM010000001">
    <property type="protein sequence ID" value="KAH0942850.1"/>
    <property type="molecule type" value="Genomic_DNA"/>
</dbReference>
<evidence type="ECO:0000256" key="1">
    <source>
        <dbReference type="SAM" id="MobiDB-lite"/>
    </source>
</evidence>